<evidence type="ECO:0000313" key="3">
    <source>
        <dbReference type="EMBL" id="VUC35561.1"/>
    </source>
</evidence>
<dbReference type="InterPro" id="IPR057688">
    <property type="entry name" value="DUF7928"/>
</dbReference>
<accession>A0ABY6UWC9</accession>
<proteinExistence type="predicted"/>
<dbReference type="Proteomes" id="UP000766486">
    <property type="component" value="Unassembled WGS sequence"/>
</dbReference>
<name>A0ABY6UWC9_BIOOC</name>
<keyword evidence="4" id="KW-1185">Reference proteome</keyword>
<feature type="compositionally biased region" description="Pro residues" evidence="1">
    <location>
        <begin position="13"/>
        <end position="23"/>
    </location>
</feature>
<dbReference type="PANTHER" id="PTHR35408">
    <property type="entry name" value="CHROMOSOME 15, WHOLE GENOME SHOTGUN SEQUENCE"/>
    <property type="match status" value="1"/>
</dbReference>
<reference evidence="3 4" key="1">
    <citation type="submission" date="2019-06" db="EMBL/GenBank/DDBJ databases">
        <authorList>
            <person name="Broberg M."/>
        </authorList>
    </citation>
    <scope>NUCLEOTIDE SEQUENCE [LARGE SCALE GENOMIC DNA]</scope>
</reference>
<evidence type="ECO:0000313" key="4">
    <source>
        <dbReference type="Proteomes" id="UP000766486"/>
    </source>
</evidence>
<sequence length="187" mass="20504">MPHFKYPSTPCGETPPPAGPPPRESSYKISDDINPEALVNYLYQQQCSKLWVGNGSGEVEGVVLRKKGGEYLACPPQLVASPFAKAAAALKVECAMTVDSRVIRAFLQYVTEPEVPLHNGVRVQVLPTIEDIARAKRQNFAAFVASKRLLVVWDEDALHIVARASDIESQLSDLLWKSGDRDDGADE</sequence>
<protein>
    <recommendedName>
        <fullName evidence="2">DUF7928 domain-containing protein</fullName>
    </recommendedName>
</protein>
<dbReference type="EMBL" id="CABFNS010000915">
    <property type="protein sequence ID" value="VUC35561.1"/>
    <property type="molecule type" value="Genomic_DNA"/>
</dbReference>
<feature type="domain" description="DUF7928" evidence="2">
    <location>
        <begin position="36"/>
        <end position="183"/>
    </location>
</feature>
<comment type="caution">
    <text evidence="3">The sequence shown here is derived from an EMBL/GenBank/DDBJ whole genome shotgun (WGS) entry which is preliminary data.</text>
</comment>
<feature type="region of interest" description="Disordered" evidence="1">
    <location>
        <begin position="1"/>
        <end position="29"/>
    </location>
</feature>
<dbReference type="Pfam" id="PF25550">
    <property type="entry name" value="DUF7928"/>
    <property type="match status" value="1"/>
</dbReference>
<organism evidence="3 4">
    <name type="scientific">Bionectria ochroleuca</name>
    <name type="common">Gliocladium roseum</name>
    <dbReference type="NCBI Taxonomy" id="29856"/>
    <lineage>
        <taxon>Eukaryota</taxon>
        <taxon>Fungi</taxon>
        <taxon>Dikarya</taxon>
        <taxon>Ascomycota</taxon>
        <taxon>Pezizomycotina</taxon>
        <taxon>Sordariomycetes</taxon>
        <taxon>Hypocreomycetidae</taxon>
        <taxon>Hypocreales</taxon>
        <taxon>Bionectriaceae</taxon>
        <taxon>Clonostachys</taxon>
    </lineage>
</organism>
<evidence type="ECO:0000256" key="1">
    <source>
        <dbReference type="SAM" id="MobiDB-lite"/>
    </source>
</evidence>
<gene>
    <name evidence="3" type="ORF">CLO192961_LOCUS421965</name>
</gene>
<dbReference type="PANTHER" id="PTHR35408:SF3">
    <property type="entry name" value="GLYCOSYLTRANSFERASE 2-LIKE DOMAIN-CONTAINING PROTEIN"/>
    <property type="match status" value="1"/>
</dbReference>
<evidence type="ECO:0000259" key="2">
    <source>
        <dbReference type="Pfam" id="PF25550"/>
    </source>
</evidence>